<dbReference type="Proteomes" id="UP000225379">
    <property type="component" value="Unassembled WGS sequence"/>
</dbReference>
<sequence length="112" mass="11731">MMRKKLGTRATGSSVHLHFANRNATRAGKPAARLHSANDPGASAQQAVLGTGLHLEHACARLQDAAVELETVLATLPGDEQADLHEAIGSIMETLQLIASAHARLEPPIAAD</sequence>
<dbReference type="EMBL" id="PDKW01000043">
    <property type="protein sequence ID" value="PGH55146.1"/>
    <property type="molecule type" value="Genomic_DNA"/>
</dbReference>
<dbReference type="OrthoDB" id="7305380at2"/>
<evidence type="ECO:0000313" key="3">
    <source>
        <dbReference type="Proteomes" id="UP000225379"/>
    </source>
</evidence>
<feature type="region of interest" description="Disordered" evidence="1">
    <location>
        <begin position="25"/>
        <end position="44"/>
    </location>
</feature>
<gene>
    <name evidence="2" type="ORF">CRT60_32545</name>
</gene>
<keyword evidence="3" id="KW-1185">Reference proteome</keyword>
<evidence type="ECO:0000256" key="1">
    <source>
        <dbReference type="SAM" id="MobiDB-lite"/>
    </source>
</evidence>
<accession>A0A2B8B8U0</accession>
<comment type="caution">
    <text evidence="2">The sequence shown here is derived from an EMBL/GenBank/DDBJ whole genome shotgun (WGS) entry which is preliminary data.</text>
</comment>
<protein>
    <submittedName>
        <fullName evidence="2">Uncharacterized protein</fullName>
    </submittedName>
</protein>
<evidence type="ECO:0000313" key="2">
    <source>
        <dbReference type="EMBL" id="PGH55146.1"/>
    </source>
</evidence>
<proteinExistence type="predicted"/>
<name>A0A2B8B8U0_9PROT</name>
<organism evidence="2 3">
    <name type="scientific">Azospirillum palustre</name>
    <dbReference type="NCBI Taxonomy" id="2044885"/>
    <lineage>
        <taxon>Bacteria</taxon>
        <taxon>Pseudomonadati</taxon>
        <taxon>Pseudomonadota</taxon>
        <taxon>Alphaproteobacteria</taxon>
        <taxon>Rhodospirillales</taxon>
        <taxon>Azospirillaceae</taxon>
        <taxon>Azospirillum</taxon>
    </lineage>
</organism>
<dbReference type="AlphaFoldDB" id="A0A2B8B8U0"/>
<reference evidence="3" key="1">
    <citation type="submission" date="2017-10" db="EMBL/GenBank/DDBJ databases">
        <authorList>
            <person name="Kravchenko I.K."/>
            <person name="Grouzdev D.S."/>
        </authorList>
    </citation>
    <scope>NUCLEOTIDE SEQUENCE [LARGE SCALE GENOMIC DNA]</scope>
    <source>
        <strain evidence="3">B2</strain>
    </source>
</reference>